<dbReference type="Proteomes" id="UP000185494">
    <property type="component" value="Chromosome 1"/>
</dbReference>
<dbReference type="PROSITE" id="PS51257">
    <property type="entry name" value="PROKAR_LIPOPROTEIN"/>
    <property type="match status" value="1"/>
</dbReference>
<reference evidence="2 3" key="1">
    <citation type="submission" date="2016-05" db="EMBL/GenBank/DDBJ databases">
        <title>Complete Genome and Methylome Analysis of Psychrotrophic Bacterial Isolates from Antarctic Lake Untersee.</title>
        <authorList>
            <person name="Fomenkov A."/>
            <person name="Akimov V.N."/>
            <person name="Vasilyeva L.V."/>
            <person name="Andersen D."/>
            <person name="Vincze T."/>
            <person name="Roberts R.J."/>
        </authorList>
    </citation>
    <scope>NUCLEOTIDE SEQUENCE [LARGE SCALE GENOMIC DNA]</scope>
    <source>
        <strain evidence="2 3">U14-5</strain>
    </source>
</reference>
<feature type="region of interest" description="Disordered" evidence="1">
    <location>
        <begin position="224"/>
        <end position="246"/>
    </location>
</feature>
<dbReference type="EMBL" id="CP015583">
    <property type="protein sequence ID" value="APT57655.1"/>
    <property type="molecule type" value="Genomic_DNA"/>
</dbReference>
<accession>A0A1L7AFU6</accession>
<name>A0A1L7AFU6_9PROT</name>
<dbReference type="KEGG" id="rgi:RGI145_11615"/>
<evidence type="ECO:0000313" key="3">
    <source>
        <dbReference type="Proteomes" id="UP000185494"/>
    </source>
</evidence>
<sequence>MLRCVTRILRLFPPLSPAGLLAVPLLLSGCGGAPPLAEPARLGLSDVAATAMALAGRLPAEAMGFGQKPAPAGAVERLSPAVLLAYYQRTGSGASAVTALLDLPPSDEIAPDPPDGIEAPELAVFLETRRRFVTAAEILDGRDTRGRLFTARPRGARVSLRCVAVLSSEDGTPDRQHVTCARIMGRRIVMVSATARPGPGRAAESESLLVAFSGRLLAALAGLGQPVTPPPGEADPFLLSPPASRT</sequence>
<evidence type="ECO:0000313" key="2">
    <source>
        <dbReference type="EMBL" id="APT57655.1"/>
    </source>
</evidence>
<protein>
    <recommendedName>
        <fullName evidence="4">Lipoprotein</fullName>
    </recommendedName>
</protein>
<evidence type="ECO:0008006" key="4">
    <source>
        <dbReference type="Google" id="ProtNLM"/>
    </source>
</evidence>
<gene>
    <name evidence="2" type="ORF">RGI145_11615</name>
</gene>
<evidence type="ECO:0000256" key="1">
    <source>
        <dbReference type="SAM" id="MobiDB-lite"/>
    </source>
</evidence>
<proteinExistence type="predicted"/>
<dbReference type="AlphaFoldDB" id="A0A1L7AFU6"/>
<organism evidence="2 3">
    <name type="scientific">Roseomonas gilardii</name>
    <dbReference type="NCBI Taxonomy" id="257708"/>
    <lineage>
        <taxon>Bacteria</taxon>
        <taxon>Pseudomonadati</taxon>
        <taxon>Pseudomonadota</taxon>
        <taxon>Alphaproteobacteria</taxon>
        <taxon>Acetobacterales</taxon>
        <taxon>Roseomonadaceae</taxon>
        <taxon>Roseomonas</taxon>
    </lineage>
</organism>